<protein>
    <submittedName>
        <fullName evidence="1">Uncharacterized protein</fullName>
    </submittedName>
</protein>
<dbReference type="Proteomes" id="UP000694410">
    <property type="component" value="Unplaced"/>
</dbReference>
<name>A0A8C0Z845_CYACU</name>
<evidence type="ECO:0000313" key="1">
    <source>
        <dbReference type="Ensembl" id="ENSCCEP00000001085.1"/>
    </source>
</evidence>
<proteinExistence type="predicted"/>
<reference evidence="1" key="1">
    <citation type="submission" date="2025-08" db="UniProtKB">
        <authorList>
            <consortium name="Ensembl"/>
        </authorList>
    </citation>
    <scope>IDENTIFICATION</scope>
</reference>
<dbReference type="Ensembl" id="ENSCCET00000001968.1">
    <property type="protein sequence ID" value="ENSCCEP00000001085.1"/>
    <property type="gene ID" value="ENSCCEG00000001359.1"/>
</dbReference>
<keyword evidence="2" id="KW-1185">Reference proteome</keyword>
<evidence type="ECO:0000313" key="2">
    <source>
        <dbReference type="Proteomes" id="UP000694410"/>
    </source>
</evidence>
<dbReference type="AlphaFoldDB" id="A0A8C0Z845"/>
<organism evidence="1 2">
    <name type="scientific">Cyanistes caeruleus</name>
    <name type="common">Eurasian blue tit</name>
    <name type="synonym">Parus caeruleus</name>
    <dbReference type="NCBI Taxonomy" id="156563"/>
    <lineage>
        <taxon>Eukaryota</taxon>
        <taxon>Metazoa</taxon>
        <taxon>Chordata</taxon>
        <taxon>Craniata</taxon>
        <taxon>Vertebrata</taxon>
        <taxon>Euteleostomi</taxon>
        <taxon>Archelosauria</taxon>
        <taxon>Archosauria</taxon>
        <taxon>Dinosauria</taxon>
        <taxon>Saurischia</taxon>
        <taxon>Theropoda</taxon>
        <taxon>Coelurosauria</taxon>
        <taxon>Aves</taxon>
        <taxon>Neognathae</taxon>
        <taxon>Neoaves</taxon>
        <taxon>Telluraves</taxon>
        <taxon>Australaves</taxon>
        <taxon>Passeriformes</taxon>
        <taxon>Paridae</taxon>
        <taxon>Cyanistes</taxon>
    </lineage>
</organism>
<accession>A0A8C0Z845</accession>
<sequence>MLTHVALLLLEDDNALSVHLNHDFAHVGHSGVATVLVLGLHIEVGQGGGVGAHFGQGVGAVAHEVVRHPVKGFVVGVPVDVADAVGVFEAHRFPVLHPAVLARRAGGIEALDFASPCRTRALGGAGVVRPELGAHGVVLPVVPAPALTRWTRPARLQMGCKAGSLPLH</sequence>
<reference evidence="1" key="2">
    <citation type="submission" date="2025-09" db="UniProtKB">
        <authorList>
            <consortium name="Ensembl"/>
        </authorList>
    </citation>
    <scope>IDENTIFICATION</scope>
</reference>